<reference evidence="1 2" key="1">
    <citation type="journal article" date="2019" name="PLoS ONE">
        <title>Genomic analyses reveal an absence of contemporary introgressive admixture between fin whales and blue whales, despite known hybrids.</title>
        <authorList>
            <person name="Westbury M.V."/>
            <person name="Petersen B."/>
            <person name="Lorenzen E.D."/>
        </authorList>
    </citation>
    <scope>NUCLEOTIDE SEQUENCE [LARGE SCALE GENOMIC DNA]</scope>
    <source>
        <strain evidence="1">FinWhale-01</strain>
    </source>
</reference>
<keyword evidence="2" id="KW-1185">Reference proteome</keyword>
<dbReference type="EMBL" id="SGJD01000562">
    <property type="protein sequence ID" value="KAB0404621.1"/>
    <property type="molecule type" value="Genomic_DNA"/>
</dbReference>
<dbReference type="AlphaFoldDB" id="A0A6A1QEV9"/>
<gene>
    <name evidence="1" type="ORF">E2I00_017068</name>
</gene>
<evidence type="ECO:0000313" key="2">
    <source>
        <dbReference type="Proteomes" id="UP000437017"/>
    </source>
</evidence>
<organism evidence="1 2">
    <name type="scientific">Balaenoptera physalus</name>
    <name type="common">Fin whale</name>
    <name type="synonym">Balaena physalus</name>
    <dbReference type="NCBI Taxonomy" id="9770"/>
    <lineage>
        <taxon>Eukaryota</taxon>
        <taxon>Metazoa</taxon>
        <taxon>Chordata</taxon>
        <taxon>Craniata</taxon>
        <taxon>Vertebrata</taxon>
        <taxon>Euteleostomi</taxon>
        <taxon>Mammalia</taxon>
        <taxon>Eutheria</taxon>
        <taxon>Laurasiatheria</taxon>
        <taxon>Artiodactyla</taxon>
        <taxon>Whippomorpha</taxon>
        <taxon>Cetacea</taxon>
        <taxon>Mysticeti</taxon>
        <taxon>Balaenopteridae</taxon>
        <taxon>Balaenoptera</taxon>
    </lineage>
</organism>
<dbReference type="Proteomes" id="UP000437017">
    <property type="component" value="Unassembled WGS sequence"/>
</dbReference>
<accession>A0A6A1QEV9</accession>
<comment type="caution">
    <text evidence="1">The sequence shown here is derived from an EMBL/GenBank/DDBJ whole genome shotgun (WGS) entry which is preliminary data.</text>
</comment>
<name>A0A6A1QEV9_BALPH</name>
<proteinExistence type="predicted"/>
<protein>
    <submittedName>
        <fullName evidence="1">Uncharacterized protein</fullName>
    </submittedName>
</protein>
<evidence type="ECO:0000313" key="1">
    <source>
        <dbReference type="EMBL" id="KAB0404621.1"/>
    </source>
</evidence>
<sequence>MSFSKELGRGRKKTPARLFGSQCPRRVVHTLAGPGWSWMETSARPLLKGGCMDEGSCGVRGGPVLALATGQAPSPPTPHISGRGDRATVSTLVGAAPWPVRTVMGSLLKSL</sequence>